<dbReference type="OrthoDB" id="391817at2759"/>
<keyword evidence="1" id="KW-0479">Metal-binding</keyword>
<feature type="domain" description="GRF-type" evidence="6">
    <location>
        <begin position="287"/>
        <end position="334"/>
    </location>
</feature>
<accession>A0A015KJ06</accession>
<keyword evidence="8" id="KW-1185">Reference proteome</keyword>
<evidence type="ECO:0000256" key="5">
    <source>
        <dbReference type="SAM" id="MobiDB-lite"/>
    </source>
</evidence>
<dbReference type="GO" id="GO:0008270">
    <property type="term" value="F:zinc ion binding"/>
    <property type="evidence" value="ECO:0007669"/>
    <property type="project" value="UniProtKB-KW"/>
</dbReference>
<evidence type="ECO:0000313" key="8">
    <source>
        <dbReference type="Proteomes" id="UP000022910"/>
    </source>
</evidence>
<reference evidence="7 8" key="1">
    <citation type="submission" date="2014-02" db="EMBL/GenBank/DDBJ databases">
        <title>Single nucleus genome sequencing reveals high similarity among nuclei of an endomycorrhizal fungus.</title>
        <authorList>
            <person name="Lin K."/>
            <person name="Geurts R."/>
            <person name="Zhang Z."/>
            <person name="Limpens E."/>
            <person name="Saunders D.G."/>
            <person name="Mu D."/>
            <person name="Pang E."/>
            <person name="Cao H."/>
            <person name="Cha H."/>
            <person name="Lin T."/>
            <person name="Zhou Q."/>
            <person name="Shang Y."/>
            <person name="Li Y."/>
            <person name="Ivanov S."/>
            <person name="Sharma T."/>
            <person name="Velzen R.V."/>
            <person name="Ruijter N.D."/>
            <person name="Aanen D.K."/>
            <person name="Win J."/>
            <person name="Kamoun S."/>
            <person name="Bisseling T."/>
            <person name="Huang S."/>
        </authorList>
    </citation>
    <scope>NUCLEOTIDE SEQUENCE [LARGE SCALE GENOMIC DNA]</scope>
    <source>
        <strain evidence="8">DAOM197198w</strain>
    </source>
</reference>
<dbReference type="STRING" id="1432141.A0A015KJ06"/>
<gene>
    <name evidence="7" type="ORF">RirG_004020</name>
</gene>
<organism evidence="7 8">
    <name type="scientific">Rhizophagus irregularis (strain DAOM 197198w)</name>
    <name type="common">Glomus intraradices</name>
    <dbReference type="NCBI Taxonomy" id="1432141"/>
    <lineage>
        <taxon>Eukaryota</taxon>
        <taxon>Fungi</taxon>
        <taxon>Fungi incertae sedis</taxon>
        <taxon>Mucoromycota</taxon>
        <taxon>Glomeromycotina</taxon>
        <taxon>Glomeromycetes</taxon>
        <taxon>Glomerales</taxon>
        <taxon>Glomeraceae</taxon>
        <taxon>Rhizophagus</taxon>
    </lineage>
</organism>
<dbReference type="AlphaFoldDB" id="A0A015KJ06"/>
<evidence type="ECO:0000313" key="7">
    <source>
        <dbReference type="EMBL" id="EXX79600.1"/>
    </source>
</evidence>
<dbReference type="Gene3D" id="3.60.10.10">
    <property type="entry name" value="Endonuclease/exonuclease/phosphatase"/>
    <property type="match status" value="1"/>
</dbReference>
<dbReference type="SUPFAM" id="SSF56219">
    <property type="entry name" value="DNase I-like"/>
    <property type="match status" value="1"/>
</dbReference>
<dbReference type="PROSITE" id="PS51999">
    <property type="entry name" value="ZF_GRF"/>
    <property type="match status" value="1"/>
</dbReference>
<keyword evidence="2 4" id="KW-0863">Zinc-finger</keyword>
<comment type="caution">
    <text evidence="7">The sequence shown here is derived from an EMBL/GenBank/DDBJ whole genome shotgun (WGS) entry which is preliminary data.</text>
</comment>
<evidence type="ECO:0000256" key="3">
    <source>
        <dbReference type="ARBA" id="ARBA00022833"/>
    </source>
</evidence>
<dbReference type="Pfam" id="PF06839">
    <property type="entry name" value="Zn_ribbon_GRF"/>
    <property type="match status" value="1"/>
</dbReference>
<evidence type="ECO:0000256" key="4">
    <source>
        <dbReference type="PROSITE-ProRule" id="PRU01343"/>
    </source>
</evidence>
<dbReference type="InterPro" id="IPR036691">
    <property type="entry name" value="Endo/exonu/phosph_ase_sf"/>
</dbReference>
<proteinExistence type="predicted"/>
<sequence length="361" mass="40851">MTVNAYFFSLLYLGTRLDYILVSEGLTKWFKSCNVEQDIMGSDHCPVSCELFDEIYEGDNKLSLLKENTLMTLTPKLCAKNLVRFSGKQQTLKSFFIKQEIKEKEAQERKSVKTSNDNIVENIPETLTSNTIPTDSSIDISEGLKEQSEIKRKSGQASVIKVQKAKANSSKLIKEKSSKAQAKSKLSYPTNQVSLISLFKKASQDTPPEKKLEEVTKSIELKDSQGLQEKSTISENISDSSNSFEESLDDIINNVEDECIEVSSSNNKSDIQSQWNALFKPRPIPNCIGHGEPCKEYTVNKPGINQGRRFYLCSRPVGNSQESRCKFFEWTNGNKLKLSKSVKRYSDQKQDNGLNKKKRDF</sequence>
<evidence type="ECO:0000256" key="2">
    <source>
        <dbReference type="ARBA" id="ARBA00022771"/>
    </source>
</evidence>
<dbReference type="Proteomes" id="UP000022910">
    <property type="component" value="Unassembled WGS sequence"/>
</dbReference>
<protein>
    <recommendedName>
        <fullName evidence="6">GRF-type domain-containing protein</fullName>
    </recommendedName>
</protein>
<dbReference type="HOGENOM" id="CLU_767569_0_0_1"/>
<evidence type="ECO:0000256" key="1">
    <source>
        <dbReference type="ARBA" id="ARBA00022723"/>
    </source>
</evidence>
<dbReference type="InterPro" id="IPR010666">
    <property type="entry name" value="Znf_GRF"/>
</dbReference>
<dbReference type="EMBL" id="JEMT01002418">
    <property type="protein sequence ID" value="EXX79600.1"/>
    <property type="molecule type" value="Genomic_DNA"/>
</dbReference>
<keyword evidence="3" id="KW-0862">Zinc</keyword>
<feature type="region of interest" description="Disordered" evidence="5">
    <location>
        <begin position="342"/>
        <end position="361"/>
    </location>
</feature>
<name>A0A015KJ06_RHIIW</name>
<evidence type="ECO:0000259" key="6">
    <source>
        <dbReference type="PROSITE" id="PS51999"/>
    </source>
</evidence>